<feature type="transmembrane region" description="Helical" evidence="1">
    <location>
        <begin position="298"/>
        <end position="315"/>
    </location>
</feature>
<evidence type="ECO:0000313" key="3">
    <source>
        <dbReference type="Proteomes" id="UP000028582"/>
    </source>
</evidence>
<comment type="caution">
    <text evidence="2">The sequence shown here is derived from an EMBL/GenBank/DDBJ whole genome shotgun (WGS) entry which is preliminary data.</text>
</comment>
<dbReference type="EMBL" id="ANJA01003122">
    <property type="protein sequence ID" value="ETO65965.1"/>
    <property type="molecule type" value="Genomic_DNA"/>
</dbReference>
<keyword evidence="1" id="KW-1133">Transmembrane helix</keyword>
<feature type="transmembrane region" description="Helical" evidence="1">
    <location>
        <begin position="173"/>
        <end position="192"/>
    </location>
</feature>
<organism evidence="2 3">
    <name type="scientific">Phytophthora nicotianae P1976</name>
    <dbReference type="NCBI Taxonomy" id="1317066"/>
    <lineage>
        <taxon>Eukaryota</taxon>
        <taxon>Sar</taxon>
        <taxon>Stramenopiles</taxon>
        <taxon>Oomycota</taxon>
        <taxon>Peronosporomycetes</taxon>
        <taxon>Peronosporales</taxon>
        <taxon>Peronosporaceae</taxon>
        <taxon>Phytophthora</taxon>
    </lineage>
</organism>
<name>A0A080ZH54_PHYNI</name>
<feature type="transmembrane region" description="Helical" evidence="1">
    <location>
        <begin position="272"/>
        <end position="292"/>
    </location>
</feature>
<feature type="transmembrane region" description="Helical" evidence="1">
    <location>
        <begin position="486"/>
        <end position="510"/>
    </location>
</feature>
<gene>
    <name evidence="2" type="ORF">F444_16763</name>
</gene>
<feature type="transmembrane region" description="Helical" evidence="1">
    <location>
        <begin position="204"/>
        <end position="224"/>
    </location>
</feature>
<keyword evidence="1" id="KW-0812">Transmembrane</keyword>
<reference evidence="2 3" key="1">
    <citation type="submission" date="2013-11" db="EMBL/GenBank/DDBJ databases">
        <title>The Genome Sequence of Phytophthora parasitica P1976.</title>
        <authorList>
            <consortium name="The Broad Institute Genomics Platform"/>
            <person name="Russ C."/>
            <person name="Tyler B."/>
            <person name="Panabieres F."/>
            <person name="Shan W."/>
            <person name="Tripathy S."/>
            <person name="Grunwald N."/>
            <person name="Machado M."/>
            <person name="Johnson C.S."/>
            <person name="Walker B."/>
            <person name="Young S."/>
            <person name="Zeng Q."/>
            <person name="Gargeya S."/>
            <person name="Fitzgerald M."/>
            <person name="Haas B."/>
            <person name="Abouelleil A."/>
            <person name="Allen A.W."/>
            <person name="Alvarado L."/>
            <person name="Arachchi H.M."/>
            <person name="Berlin A.M."/>
            <person name="Chapman S.B."/>
            <person name="Gainer-Dewar J."/>
            <person name="Goldberg J."/>
            <person name="Griggs A."/>
            <person name="Gujja S."/>
            <person name="Hansen M."/>
            <person name="Howarth C."/>
            <person name="Imamovic A."/>
            <person name="Ireland A."/>
            <person name="Larimer J."/>
            <person name="McCowan C."/>
            <person name="Murphy C."/>
            <person name="Pearson M."/>
            <person name="Poon T.W."/>
            <person name="Priest M."/>
            <person name="Roberts A."/>
            <person name="Saif S."/>
            <person name="Shea T."/>
            <person name="Sisk P."/>
            <person name="Sykes S."/>
            <person name="Wortman J."/>
            <person name="Nusbaum C."/>
            <person name="Birren B."/>
        </authorList>
    </citation>
    <scope>NUCLEOTIDE SEQUENCE [LARGE SCALE GENOMIC DNA]</scope>
    <source>
        <strain evidence="2 3">P1976</strain>
    </source>
</reference>
<evidence type="ECO:0000256" key="1">
    <source>
        <dbReference type="SAM" id="Phobius"/>
    </source>
</evidence>
<dbReference type="Proteomes" id="UP000028582">
    <property type="component" value="Unassembled WGS sequence"/>
</dbReference>
<protein>
    <submittedName>
        <fullName evidence="2">Uncharacterized protein</fullName>
    </submittedName>
</protein>
<accession>A0A080ZH54</accession>
<dbReference type="AlphaFoldDB" id="A0A080ZH54"/>
<keyword evidence="1" id="KW-0472">Membrane</keyword>
<proteinExistence type="predicted"/>
<evidence type="ECO:0000313" key="2">
    <source>
        <dbReference type="EMBL" id="ETO65965.1"/>
    </source>
</evidence>
<feature type="transmembrane region" description="Helical" evidence="1">
    <location>
        <begin position="84"/>
        <end position="106"/>
    </location>
</feature>
<sequence>MDARGPPLSSVLPPHFSILPSPRVSPLAATSRSFTGVCPDPIPGSSPTIADIFLPRPVDQKLQHTSSQLRLRLQWASAFKMQILVVRNTVVCCFCAGVANGAFYVGNVFTFKSSVDQSLKEFTTAMLVWMAITYAVIMLIAHVPILMTQKFIKYPNKRPSFWFCASKLMKKSYIAFAASLSGMIAVGILVQHTRLMHEYFRFKMHFYLAVVNNLTFTAGLMFAVRRIYYEETYQGRDRRSAQSKHSSTTRSKAYRPPKYHTPSYWREYRNHLPNALTIVIAGGYVHIVLMWWQHAGEQASVMTFAVFGIVLKLILQEVARLYVLKKKIRSTRIMCLLVGIPTVLIDTQSRIILLGTQTNAVLVTGTFALAIAEVSLRAAKAAFVVWTTRRRSRALDKKLHEISHSRQKAAERVSSTATLKLEFEFWRKQVISYHTAEVTADMYAEHIAIGCSQSIVFWWLGHPLYPAMRVDAMSELDASRFRFNQVAMLGFQCLVEVFVDYVCIVMEMAAGIEFDRIEGLSTFLGALFMTMAVININISSGVYLG</sequence>
<feature type="transmembrane region" description="Helical" evidence="1">
    <location>
        <begin position="522"/>
        <end position="544"/>
    </location>
</feature>
<dbReference type="OrthoDB" id="101428at2759"/>
<feature type="transmembrane region" description="Helical" evidence="1">
    <location>
        <begin position="126"/>
        <end position="152"/>
    </location>
</feature>